<dbReference type="AlphaFoldDB" id="A0A0D0A850"/>
<dbReference type="EMBL" id="KN835161">
    <property type="protein sequence ID" value="KIK46290.1"/>
    <property type="molecule type" value="Genomic_DNA"/>
</dbReference>
<sequence length="64" mass="6884">MAAAKKVRRNLISLVTRGKCCSARYSDISKTLLGTATSDCADALLRKWGPASLPVSKSSFVIRI</sequence>
<gene>
    <name evidence="1" type="ORF">CY34DRAFT_800639</name>
</gene>
<accession>A0A0D0A850</accession>
<dbReference type="Proteomes" id="UP000054485">
    <property type="component" value="Unassembled WGS sequence"/>
</dbReference>
<dbReference type="HOGENOM" id="CLU_2869152_0_0_1"/>
<evidence type="ECO:0000313" key="2">
    <source>
        <dbReference type="Proteomes" id="UP000054485"/>
    </source>
</evidence>
<reference evidence="2" key="2">
    <citation type="submission" date="2015-01" db="EMBL/GenBank/DDBJ databases">
        <title>Evolutionary Origins and Diversification of the Mycorrhizal Mutualists.</title>
        <authorList>
            <consortium name="DOE Joint Genome Institute"/>
            <consortium name="Mycorrhizal Genomics Consortium"/>
            <person name="Kohler A."/>
            <person name="Kuo A."/>
            <person name="Nagy L.G."/>
            <person name="Floudas D."/>
            <person name="Copeland A."/>
            <person name="Barry K.W."/>
            <person name="Cichocki N."/>
            <person name="Veneault-Fourrey C."/>
            <person name="LaButti K."/>
            <person name="Lindquist E.A."/>
            <person name="Lipzen A."/>
            <person name="Lundell T."/>
            <person name="Morin E."/>
            <person name="Murat C."/>
            <person name="Riley R."/>
            <person name="Ohm R."/>
            <person name="Sun H."/>
            <person name="Tunlid A."/>
            <person name="Henrissat B."/>
            <person name="Grigoriev I.V."/>
            <person name="Hibbett D.S."/>
            <person name="Martin F."/>
        </authorList>
    </citation>
    <scope>NUCLEOTIDE SEQUENCE [LARGE SCALE GENOMIC DNA]</scope>
    <source>
        <strain evidence="2">UH-Slu-Lm8-n1</strain>
    </source>
</reference>
<dbReference type="InParanoid" id="A0A0D0A850"/>
<protein>
    <submittedName>
        <fullName evidence="1">Uncharacterized protein</fullName>
    </submittedName>
</protein>
<reference evidence="1 2" key="1">
    <citation type="submission" date="2014-04" db="EMBL/GenBank/DDBJ databases">
        <authorList>
            <consortium name="DOE Joint Genome Institute"/>
            <person name="Kuo A."/>
            <person name="Ruytinx J."/>
            <person name="Rineau F."/>
            <person name="Colpaert J."/>
            <person name="Kohler A."/>
            <person name="Nagy L.G."/>
            <person name="Floudas D."/>
            <person name="Copeland A."/>
            <person name="Barry K.W."/>
            <person name="Cichocki N."/>
            <person name="Veneault-Fourrey C."/>
            <person name="LaButti K."/>
            <person name="Lindquist E.A."/>
            <person name="Lipzen A."/>
            <person name="Lundell T."/>
            <person name="Morin E."/>
            <person name="Murat C."/>
            <person name="Sun H."/>
            <person name="Tunlid A."/>
            <person name="Henrissat B."/>
            <person name="Grigoriev I.V."/>
            <person name="Hibbett D.S."/>
            <person name="Martin F."/>
            <person name="Nordberg H.P."/>
            <person name="Cantor M.N."/>
            <person name="Hua S.X."/>
        </authorList>
    </citation>
    <scope>NUCLEOTIDE SEQUENCE [LARGE SCALE GENOMIC DNA]</scope>
    <source>
        <strain evidence="1 2">UH-Slu-Lm8-n1</strain>
    </source>
</reference>
<organism evidence="1 2">
    <name type="scientific">Suillus luteus UH-Slu-Lm8-n1</name>
    <dbReference type="NCBI Taxonomy" id="930992"/>
    <lineage>
        <taxon>Eukaryota</taxon>
        <taxon>Fungi</taxon>
        <taxon>Dikarya</taxon>
        <taxon>Basidiomycota</taxon>
        <taxon>Agaricomycotina</taxon>
        <taxon>Agaricomycetes</taxon>
        <taxon>Agaricomycetidae</taxon>
        <taxon>Boletales</taxon>
        <taxon>Suillineae</taxon>
        <taxon>Suillaceae</taxon>
        <taxon>Suillus</taxon>
    </lineage>
</organism>
<proteinExistence type="predicted"/>
<keyword evidence="2" id="KW-1185">Reference proteome</keyword>
<name>A0A0D0A850_9AGAM</name>
<evidence type="ECO:0000313" key="1">
    <source>
        <dbReference type="EMBL" id="KIK46290.1"/>
    </source>
</evidence>